<dbReference type="Proteomes" id="UP001190700">
    <property type="component" value="Unassembled WGS sequence"/>
</dbReference>
<proteinExistence type="predicted"/>
<feature type="region of interest" description="Disordered" evidence="1">
    <location>
        <begin position="1"/>
        <end position="73"/>
    </location>
</feature>
<keyword evidence="3" id="KW-1185">Reference proteome</keyword>
<feature type="non-terminal residue" evidence="2">
    <location>
        <position position="1"/>
    </location>
</feature>
<reference evidence="2 3" key="1">
    <citation type="journal article" date="2015" name="Genome Biol. Evol.">
        <title>Comparative Genomics of a Bacterivorous Green Alga Reveals Evolutionary Causalities and Consequences of Phago-Mixotrophic Mode of Nutrition.</title>
        <authorList>
            <person name="Burns J.A."/>
            <person name="Paasch A."/>
            <person name="Narechania A."/>
            <person name="Kim E."/>
        </authorList>
    </citation>
    <scope>NUCLEOTIDE SEQUENCE [LARGE SCALE GENOMIC DNA]</scope>
    <source>
        <strain evidence="2 3">PLY_AMNH</strain>
    </source>
</reference>
<evidence type="ECO:0000313" key="2">
    <source>
        <dbReference type="EMBL" id="KAK3260172.1"/>
    </source>
</evidence>
<evidence type="ECO:0000313" key="3">
    <source>
        <dbReference type="Proteomes" id="UP001190700"/>
    </source>
</evidence>
<accession>A0AAE0FIA3</accession>
<dbReference type="AlphaFoldDB" id="A0AAE0FIA3"/>
<evidence type="ECO:0000256" key="1">
    <source>
        <dbReference type="SAM" id="MobiDB-lite"/>
    </source>
</evidence>
<dbReference type="EMBL" id="LGRX02018081">
    <property type="protein sequence ID" value="KAK3260172.1"/>
    <property type="molecule type" value="Genomic_DNA"/>
</dbReference>
<name>A0AAE0FIA3_9CHLO</name>
<organism evidence="2 3">
    <name type="scientific">Cymbomonas tetramitiformis</name>
    <dbReference type="NCBI Taxonomy" id="36881"/>
    <lineage>
        <taxon>Eukaryota</taxon>
        <taxon>Viridiplantae</taxon>
        <taxon>Chlorophyta</taxon>
        <taxon>Pyramimonadophyceae</taxon>
        <taxon>Pyramimonadales</taxon>
        <taxon>Pyramimonadaceae</taxon>
        <taxon>Cymbomonas</taxon>
    </lineage>
</organism>
<gene>
    <name evidence="2" type="ORF">CYMTET_30856</name>
</gene>
<protein>
    <submittedName>
        <fullName evidence="2">Uncharacterized protein</fullName>
    </submittedName>
</protein>
<sequence>AASPAVRSEPPGRAAQERVLSAPARSESRNVRASSGERAPGRVGKACGASPGRAAVERVPGRAAQQRAPWGVA</sequence>
<comment type="caution">
    <text evidence="2">The sequence shown here is derived from an EMBL/GenBank/DDBJ whole genome shotgun (WGS) entry which is preliminary data.</text>
</comment>